<comment type="caution">
    <text evidence="2">The sequence shown here is derived from an EMBL/GenBank/DDBJ whole genome shotgun (WGS) entry which is preliminary data.</text>
</comment>
<dbReference type="SUPFAM" id="SSF56235">
    <property type="entry name" value="N-terminal nucleophile aminohydrolases (Ntn hydrolases)"/>
    <property type="match status" value="1"/>
</dbReference>
<dbReference type="InterPro" id="IPR002692">
    <property type="entry name" value="S45"/>
</dbReference>
<dbReference type="InterPro" id="IPR023343">
    <property type="entry name" value="Penicillin_amidase_dom1"/>
</dbReference>
<accession>A0AA35SU81</accession>
<dbReference type="GO" id="GO:0016811">
    <property type="term" value="F:hydrolase activity, acting on carbon-nitrogen (but not peptide) bonds, in linear amides"/>
    <property type="evidence" value="ECO:0007669"/>
    <property type="project" value="InterPro"/>
</dbReference>
<dbReference type="GO" id="GO:0017000">
    <property type="term" value="P:antibiotic biosynthetic process"/>
    <property type="evidence" value="ECO:0007669"/>
    <property type="project" value="InterPro"/>
</dbReference>
<sequence>MFEEYADGVNGFIETTEALPVEYAMLDESRKHGTPKDCLAVSRRGTSDGYMEAKRVGAKTVASSAHERAAELMPPVQKGEGDC</sequence>
<reference evidence="2" key="1">
    <citation type="submission" date="2023-03" db="EMBL/GenBank/DDBJ databases">
        <authorList>
            <person name="Steffen K."/>
            <person name="Cardenas P."/>
        </authorList>
    </citation>
    <scope>NUCLEOTIDE SEQUENCE</scope>
</reference>
<comment type="similarity">
    <text evidence="1">Belongs to the peptidase S45 family.</text>
</comment>
<dbReference type="InterPro" id="IPR029055">
    <property type="entry name" value="Ntn_hydrolases_N"/>
</dbReference>
<dbReference type="EMBL" id="CASHTH010002854">
    <property type="protein sequence ID" value="CAI8036260.1"/>
    <property type="molecule type" value="Genomic_DNA"/>
</dbReference>
<protein>
    <submittedName>
        <fullName evidence="2">Uncharacterized protein</fullName>
    </submittedName>
</protein>
<gene>
    <name evidence="2" type="ORF">GBAR_LOCUS20331</name>
</gene>
<dbReference type="Proteomes" id="UP001174909">
    <property type="component" value="Unassembled WGS sequence"/>
</dbReference>
<dbReference type="Gene3D" id="1.10.439.10">
    <property type="entry name" value="Penicillin Amidohydrolase, domain 1"/>
    <property type="match status" value="1"/>
</dbReference>
<evidence type="ECO:0000313" key="2">
    <source>
        <dbReference type="EMBL" id="CAI8036260.1"/>
    </source>
</evidence>
<organism evidence="2 3">
    <name type="scientific">Geodia barretti</name>
    <name type="common">Barrett's horny sponge</name>
    <dbReference type="NCBI Taxonomy" id="519541"/>
    <lineage>
        <taxon>Eukaryota</taxon>
        <taxon>Metazoa</taxon>
        <taxon>Porifera</taxon>
        <taxon>Demospongiae</taxon>
        <taxon>Heteroscleromorpha</taxon>
        <taxon>Tetractinellida</taxon>
        <taxon>Astrophorina</taxon>
        <taxon>Geodiidae</taxon>
        <taxon>Geodia</taxon>
    </lineage>
</organism>
<evidence type="ECO:0000256" key="1">
    <source>
        <dbReference type="ARBA" id="ARBA00006586"/>
    </source>
</evidence>
<evidence type="ECO:0000313" key="3">
    <source>
        <dbReference type="Proteomes" id="UP001174909"/>
    </source>
</evidence>
<dbReference type="Pfam" id="PF01804">
    <property type="entry name" value="Penicil_amidase"/>
    <property type="match status" value="1"/>
</dbReference>
<keyword evidence="3" id="KW-1185">Reference proteome</keyword>
<dbReference type="AlphaFoldDB" id="A0AA35SU81"/>
<name>A0AA35SU81_GEOBA</name>
<proteinExistence type="inferred from homology"/>